<comment type="catalytic activity">
    <reaction evidence="4">
        <text>adenylyl-molybdopterin + molybdate = Mo-molybdopterin + AMP + H(+)</text>
        <dbReference type="Rhea" id="RHEA:35047"/>
        <dbReference type="ChEBI" id="CHEBI:15378"/>
        <dbReference type="ChEBI" id="CHEBI:36264"/>
        <dbReference type="ChEBI" id="CHEBI:62727"/>
        <dbReference type="ChEBI" id="CHEBI:71302"/>
        <dbReference type="ChEBI" id="CHEBI:456215"/>
        <dbReference type="EC" id="2.10.1.1"/>
    </reaction>
</comment>
<sequence>MTPWAEAREAARELGDRLWPATGRPVALDRAVGAVLARDLTALVGVPPFDAAAMDGYAVAGPGPRWRVVGRVLAGGRAAEKTEGVGRAERAEAGGEGELPGGGAGGLSAADSGSHPVPGLPTSDPVPGPMPDPVLRPGEAVEIATGAPVPAGTDAVLPYEHATAARGEVAGEIALGRHVRRAGEDTAPGATVLPAGSAVTPAVVGLAASLGHDTLTVRRPRIAALVTGDEIAATGRPGAGQVRDAIGPMLPALAASAGAELTGLRHIGDGFDTMVEALASAAGPVDVVVVCGASSKGPADHLRAALARIGATVVVDGVSCRPGHPQLLAHLGTPEDPGTVVVGLPGNPNAALAAAVTLLAPLLRAMAGAPDPDAALPPTIRVKGAIRPHAHDTRLVAVRVMGGQAEPVGHDRPGSLRGPALADAYAVIPPGWSGPYAPLVWLPRG</sequence>
<dbReference type="CDD" id="cd00887">
    <property type="entry name" value="MoeA"/>
    <property type="match status" value="1"/>
</dbReference>
<comment type="function">
    <text evidence="1 5">Catalyzes the insertion of molybdate into adenylated molybdopterin with the concomitant release of AMP.</text>
</comment>
<evidence type="ECO:0000256" key="3">
    <source>
        <dbReference type="ARBA" id="ARBA00022505"/>
    </source>
</evidence>
<name>A0A9X3NI04_9ACTN</name>
<evidence type="ECO:0000256" key="1">
    <source>
        <dbReference type="ARBA" id="ARBA00002901"/>
    </source>
</evidence>
<dbReference type="GO" id="GO:0005737">
    <property type="term" value="C:cytoplasm"/>
    <property type="evidence" value="ECO:0007669"/>
    <property type="project" value="TreeGrafter"/>
</dbReference>
<feature type="domain" description="MoaB/Mog" evidence="7">
    <location>
        <begin position="223"/>
        <end position="365"/>
    </location>
</feature>
<dbReference type="InterPro" id="IPR038987">
    <property type="entry name" value="MoeA-like"/>
</dbReference>
<reference evidence="8" key="1">
    <citation type="submission" date="2021-10" db="EMBL/GenBank/DDBJ databases">
        <title>Streptomonospora sp. nov., isolated from mangrove soil.</title>
        <authorList>
            <person name="Chen X."/>
            <person name="Ge X."/>
            <person name="Liu W."/>
        </authorList>
    </citation>
    <scope>NUCLEOTIDE SEQUENCE</scope>
    <source>
        <strain evidence="8">S1-112</strain>
    </source>
</reference>
<dbReference type="Gene3D" id="3.40.980.10">
    <property type="entry name" value="MoaB/Mog-like domain"/>
    <property type="match status" value="1"/>
</dbReference>
<dbReference type="Gene3D" id="2.170.190.11">
    <property type="entry name" value="Molybdopterin biosynthesis moea protein, domain 3"/>
    <property type="match status" value="2"/>
</dbReference>
<dbReference type="PANTHER" id="PTHR10192:SF5">
    <property type="entry name" value="GEPHYRIN"/>
    <property type="match status" value="1"/>
</dbReference>
<evidence type="ECO:0000256" key="5">
    <source>
        <dbReference type="RuleBase" id="RU365090"/>
    </source>
</evidence>
<comment type="cofactor">
    <cofactor evidence="5">
        <name>Mg(2+)</name>
        <dbReference type="ChEBI" id="CHEBI:18420"/>
    </cofactor>
</comment>
<dbReference type="EMBL" id="JAJAQC010000007">
    <property type="protein sequence ID" value="MDA0563777.1"/>
    <property type="molecule type" value="Genomic_DNA"/>
</dbReference>
<dbReference type="EC" id="2.10.1.1" evidence="5"/>
<dbReference type="Proteomes" id="UP001140076">
    <property type="component" value="Unassembled WGS sequence"/>
</dbReference>
<keyword evidence="5" id="KW-0479">Metal-binding</keyword>
<dbReference type="AlphaFoldDB" id="A0A9X3NI04"/>
<dbReference type="SUPFAM" id="SSF63882">
    <property type="entry name" value="MoeA N-terminal region -like"/>
    <property type="match status" value="2"/>
</dbReference>
<evidence type="ECO:0000313" key="8">
    <source>
        <dbReference type="EMBL" id="MDA0563777.1"/>
    </source>
</evidence>
<dbReference type="InterPro" id="IPR036688">
    <property type="entry name" value="MoeA_C_domain_IV_sf"/>
</dbReference>
<evidence type="ECO:0000256" key="4">
    <source>
        <dbReference type="ARBA" id="ARBA00047317"/>
    </source>
</evidence>
<keyword evidence="3 5" id="KW-0500">Molybdenum</keyword>
<gene>
    <name evidence="8" type="ORF">LG943_05450</name>
</gene>
<organism evidence="8 9">
    <name type="scientific">Streptomonospora mangrovi</name>
    <dbReference type="NCBI Taxonomy" id="2883123"/>
    <lineage>
        <taxon>Bacteria</taxon>
        <taxon>Bacillati</taxon>
        <taxon>Actinomycetota</taxon>
        <taxon>Actinomycetes</taxon>
        <taxon>Streptosporangiales</taxon>
        <taxon>Nocardiopsidaceae</taxon>
        <taxon>Streptomonospora</taxon>
    </lineage>
</organism>
<feature type="compositionally biased region" description="Gly residues" evidence="6">
    <location>
        <begin position="94"/>
        <end position="106"/>
    </location>
</feature>
<keyword evidence="5" id="KW-0808">Transferase</keyword>
<dbReference type="GO" id="GO:0061599">
    <property type="term" value="F:molybdopterin molybdotransferase activity"/>
    <property type="evidence" value="ECO:0007669"/>
    <property type="project" value="UniProtKB-UniRule"/>
</dbReference>
<dbReference type="Pfam" id="PF00994">
    <property type="entry name" value="MoCF_biosynth"/>
    <property type="match status" value="1"/>
</dbReference>
<keyword evidence="5" id="KW-0460">Magnesium</keyword>
<evidence type="ECO:0000259" key="7">
    <source>
        <dbReference type="SMART" id="SM00852"/>
    </source>
</evidence>
<dbReference type="SMART" id="SM00852">
    <property type="entry name" value="MoCF_biosynth"/>
    <property type="match status" value="1"/>
</dbReference>
<feature type="region of interest" description="Disordered" evidence="6">
    <location>
        <begin position="77"/>
        <end position="131"/>
    </location>
</feature>
<evidence type="ECO:0000256" key="2">
    <source>
        <dbReference type="ARBA" id="ARBA00010763"/>
    </source>
</evidence>
<dbReference type="Gene3D" id="3.90.105.10">
    <property type="entry name" value="Molybdopterin biosynthesis moea protein, domain 2"/>
    <property type="match status" value="2"/>
</dbReference>
<comment type="similarity">
    <text evidence="2 5">Belongs to the MoeA family.</text>
</comment>
<keyword evidence="5" id="KW-0501">Molybdenum cofactor biosynthesis</keyword>
<dbReference type="Pfam" id="PF03453">
    <property type="entry name" value="MoeA_N"/>
    <property type="match status" value="1"/>
</dbReference>
<evidence type="ECO:0000313" key="9">
    <source>
        <dbReference type="Proteomes" id="UP001140076"/>
    </source>
</evidence>
<feature type="compositionally biased region" description="Basic and acidic residues" evidence="6">
    <location>
        <begin position="78"/>
        <end position="93"/>
    </location>
</feature>
<protein>
    <recommendedName>
        <fullName evidence="5">Molybdopterin molybdenumtransferase</fullName>
        <ecNumber evidence="5">2.10.1.1</ecNumber>
    </recommendedName>
</protein>
<keyword evidence="9" id="KW-1185">Reference proteome</keyword>
<proteinExistence type="inferred from homology"/>
<comment type="pathway">
    <text evidence="5">Cofactor biosynthesis; molybdopterin biosynthesis.</text>
</comment>
<dbReference type="InterPro" id="IPR001453">
    <property type="entry name" value="MoaB/Mog_dom"/>
</dbReference>
<dbReference type="InterPro" id="IPR036135">
    <property type="entry name" value="MoeA_linker/N_sf"/>
</dbReference>
<dbReference type="SUPFAM" id="SSF53218">
    <property type="entry name" value="Molybdenum cofactor biosynthesis proteins"/>
    <property type="match status" value="1"/>
</dbReference>
<comment type="caution">
    <text evidence="8">The sequence shown here is derived from an EMBL/GenBank/DDBJ whole genome shotgun (WGS) entry which is preliminary data.</text>
</comment>
<evidence type="ECO:0000256" key="6">
    <source>
        <dbReference type="SAM" id="MobiDB-lite"/>
    </source>
</evidence>
<dbReference type="PANTHER" id="PTHR10192">
    <property type="entry name" value="MOLYBDOPTERIN BIOSYNTHESIS PROTEIN"/>
    <property type="match status" value="1"/>
</dbReference>
<dbReference type="GO" id="GO:0046872">
    <property type="term" value="F:metal ion binding"/>
    <property type="evidence" value="ECO:0007669"/>
    <property type="project" value="UniProtKB-UniRule"/>
</dbReference>
<accession>A0A9X3NI04</accession>
<dbReference type="Gene3D" id="2.40.340.10">
    <property type="entry name" value="MoeA, C-terminal, domain IV"/>
    <property type="match status" value="1"/>
</dbReference>
<dbReference type="InterPro" id="IPR005110">
    <property type="entry name" value="MoeA_linker/N"/>
</dbReference>
<dbReference type="GO" id="GO:0006777">
    <property type="term" value="P:Mo-molybdopterin cofactor biosynthetic process"/>
    <property type="evidence" value="ECO:0007669"/>
    <property type="project" value="UniProtKB-UniRule"/>
</dbReference>
<dbReference type="InterPro" id="IPR036425">
    <property type="entry name" value="MoaB/Mog-like_dom_sf"/>
</dbReference>